<evidence type="ECO:0000256" key="3">
    <source>
        <dbReference type="ARBA" id="ARBA00022448"/>
    </source>
</evidence>
<dbReference type="EMBL" id="HBNR01069455">
    <property type="protein sequence ID" value="CAE4643442.1"/>
    <property type="molecule type" value="Transcribed_RNA"/>
</dbReference>
<dbReference type="GO" id="GO:0015853">
    <property type="term" value="P:adenine transport"/>
    <property type="evidence" value="ECO:0007669"/>
    <property type="project" value="TreeGrafter"/>
</dbReference>
<feature type="compositionally biased region" description="Basic and acidic residues" evidence="7">
    <location>
        <begin position="717"/>
        <end position="730"/>
    </location>
</feature>
<feature type="transmembrane region" description="Helical" evidence="8">
    <location>
        <begin position="537"/>
        <end position="556"/>
    </location>
</feature>
<dbReference type="GO" id="GO:0005345">
    <property type="term" value="F:purine nucleobase transmembrane transporter activity"/>
    <property type="evidence" value="ECO:0007669"/>
    <property type="project" value="TreeGrafter"/>
</dbReference>
<evidence type="ECO:0000256" key="7">
    <source>
        <dbReference type="SAM" id="MobiDB-lite"/>
    </source>
</evidence>
<evidence type="ECO:0000256" key="4">
    <source>
        <dbReference type="ARBA" id="ARBA00022692"/>
    </source>
</evidence>
<feature type="region of interest" description="Disordered" evidence="7">
    <location>
        <begin position="716"/>
        <end position="738"/>
    </location>
</feature>
<name>A0A7S4WCV2_9DINO</name>
<dbReference type="GO" id="GO:0015854">
    <property type="term" value="P:guanine transport"/>
    <property type="evidence" value="ECO:0007669"/>
    <property type="project" value="TreeGrafter"/>
</dbReference>
<gene>
    <name evidence="9" type="ORF">AMON00008_LOCUS49187</name>
</gene>
<dbReference type="PANTHER" id="PTHR43337">
    <property type="entry name" value="XANTHINE/URACIL PERMEASE C887.17-RELATED"/>
    <property type="match status" value="1"/>
</dbReference>
<feature type="transmembrane region" description="Helical" evidence="8">
    <location>
        <begin position="81"/>
        <end position="102"/>
    </location>
</feature>
<accession>A0A7S4WCV2</accession>
<evidence type="ECO:0000256" key="2">
    <source>
        <dbReference type="ARBA" id="ARBA00005697"/>
    </source>
</evidence>
<dbReference type="PANTHER" id="PTHR43337:SF1">
    <property type="entry name" value="XANTHINE_URACIL PERMEASE C887.17-RELATED"/>
    <property type="match status" value="1"/>
</dbReference>
<keyword evidence="4 8" id="KW-0812">Transmembrane</keyword>
<feature type="transmembrane region" description="Helical" evidence="8">
    <location>
        <begin position="577"/>
        <end position="597"/>
    </location>
</feature>
<protein>
    <submittedName>
        <fullName evidence="9">Uncharacterized protein</fullName>
    </submittedName>
</protein>
<dbReference type="InterPro" id="IPR045018">
    <property type="entry name" value="Azg-like"/>
</dbReference>
<feature type="transmembrane region" description="Helical" evidence="8">
    <location>
        <begin position="647"/>
        <end position="671"/>
    </location>
</feature>
<feature type="transmembrane region" description="Helical" evidence="8">
    <location>
        <begin position="55"/>
        <end position="74"/>
    </location>
</feature>
<comment type="similarity">
    <text evidence="2">Belongs to the nucleobase:cation symporter-2 (NCS2) (TC 2.A.40) family. Azg-like subfamily.</text>
</comment>
<keyword evidence="3" id="KW-0813">Transport</keyword>
<evidence type="ECO:0000256" key="6">
    <source>
        <dbReference type="ARBA" id="ARBA00023136"/>
    </source>
</evidence>
<keyword evidence="6 8" id="KW-0472">Membrane</keyword>
<feature type="transmembrane region" description="Helical" evidence="8">
    <location>
        <begin position="167"/>
        <end position="185"/>
    </location>
</feature>
<dbReference type="GO" id="GO:0005886">
    <property type="term" value="C:plasma membrane"/>
    <property type="evidence" value="ECO:0007669"/>
    <property type="project" value="TreeGrafter"/>
</dbReference>
<feature type="transmembrane region" description="Helical" evidence="8">
    <location>
        <begin position="136"/>
        <end position="155"/>
    </location>
</feature>
<evidence type="ECO:0000256" key="1">
    <source>
        <dbReference type="ARBA" id="ARBA00004127"/>
    </source>
</evidence>
<reference evidence="9" key="1">
    <citation type="submission" date="2021-01" db="EMBL/GenBank/DDBJ databases">
        <authorList>
            <person name="Corre E."/>
            <person name="Pelletier E."/>
            <person name="Niang G."/>
            <person name="Scheremetjew M."/>
            <person name="Finn R."/>
            <person name="Kale V."/>
            <person name="Holt S."/>
            <person name="Cochrane G."/>
            <person name="Meng A."/>
            <person name="Brown T."/>
            <person name="Cohen L."/>
        </authorList>
    </citation>
    <scope>NUCLEOTIDE SEQUENCE</scope>
    <source>
        <strain evidence="9">CCMP3105</strain>
    </source>
</reference>
<organism evidence="9">
    <name type="scientific">Alexandrium monilatum</name>
    <dbReference type="NCBI Taxonomy" id="311494"/>
    <lineage>
        <taxon>Eukaryota</taxon>
        <taxon>Sar</taxon>
        <taxon>Alveolata</taxon>
        <taxon>Dinophyceae</taxon>
        <taxon>Gonyaulacales</taxon>
        <taxon>Pyrocystaceae</taxon>
        <taxon>Alexandrium</taxon>
    </lineage>
</organism>
<dbReference type="InterPro" id="IPR006043">
    <property type="entry name" value="NCS2"/>
</dbReference>
<feature type="transmembrane region" description="Helical" evidence="8">
    <location>
        <begin position="497"/>
        <end position="517"/>
    </location>
</feature>
<evidence type="ECO:0000313" key="9">
    <source>
        <dbReference type="EMBL" id="CAE4643442.1"/>
    </source>
</evidence>
<comment type="subcellular location">
    <subcellularLocation>
        <location evidence="1">Endomembrane system</location>
        <topology evidence="1">Multi-pass membrane protein</topology>
    </subcellularLocation>
</comment>
<sequence length="746" mass="80483">MPAAASDDFTARRFERLRSLKVVDNRFDRRFRGSRMDSFFKVSERNSNLTTEVRAGVATFLASAYIFAVNPNILSTTGLDFNGVVFATAMSSFVATMIMALWANLPFGLWPGMGMNAYFAYTVVGFKGTQHAAKKVMLAVVFSGLTFLVISILDLKRFAYKYGFPVWMMKATMAGTGCFLAFIGMQGQSGNGIDLIRSNPVTLVELTPWPWWDGHFARTMVGMLFFIVMSTLVMLRVRGAVLIGILLSACFIWILEAAEVPEFVYQPMCCLGSVSYPIPVKSKPETYGYYPKPGGGWYPKPTCDNAFVVPGEVVKNDGQVVWQGSSVLTHGPQAGNHTITSPGSAAVSHIGSLLFKGNSSGGDSSINGGCMDVCMAMHGGFHPSCLSADLKLVSTGCWTTMSLSAAPAAPTGTLYIDAFGEGCIGGAGRIPRTFRHPTSIVALPSVRLAGDLVEPFPGFNEAFCRNEEGGIDEQCAGNVDGGTLFAFDASDLTMENFWAPLLWFLYVDFLGSLGLLYAAADLSGLIDPAEPHNFPGAYGAFMADSIGTLVGGFLGTSPVTTYGESMAGVYEGGRTGLTALVIAVLDLSAMFFAPLFASIPTLSTGPALIIVGTFMMEGVRDIDWSDHAQAIPSMLCILMQVTTFTQYWGIIFARLLFSCMVILSLRFVVLLPYPLNRQVWRALPGFVRRFIESQTRGSDGKVAVDELFLEKLAQAKGEGEGGKGRDRRDSTCSVPQEPGCRLVFPA</sequence>
<proteinExistence type="inferred from homology"/>
<evidence type="ECO:0000256" key="8">
    <source>
        <dbReference type="SAM" id="Phobius"/>
    </source>
</evidence>
<dbReference type="Pfam" id="PF00860">
    <property type="entry name" value="Xan_ur_permease"/>
    <property type="match status" value="1"/>
</dbReference>
<keyword evidence="5 8" id="KW-1133">Transmembrane helix</keyword>
<dbReference type="GO" id="GO:0012505">
    <property type="term" value="C:endomembrane system"/>
    <property type="evidence" value="ECO:0007669"/>
    <property type="project" value="UniProtKB-SubCell"/>
</dbReference>
<feature type="transmembrane region" description="Helical" evidence="8">
    <location>
        <begin position="216"/>
        <end position="235"/>
    </location>
</feature>
<dbReference type="AlphaFoldDB" id="A0A7S4WCV2"/>
<evidence type="ECO:0000256" key="5">
    <source>
        <dbReference type="ARBA" id="ARBA00022989"/>
    </source>
</evidence>